<keyword evidence="1" id="KW-0732">Signal</keyword>
<dbReference type="InterPro" id="IPR011044">
    <property type="entry name" value="Quino_amine_DH_bsu"/>
</dbReference>
<protein>
    <recommendedName>
        <fullName evidence="4">Lactonase family protein</fullName>
    </recommendedName>
</protein>
<name>A0ABQ6K4Q1_9MICO</name>
<accession>A0ABQ6K4Q1</accession>
<evidence type="ECO:0008006" key="4">
    <source>
        <dbReference type="Google" id="ProtNLM"/>
    </source>
</evidence>
<keyword evidence="3" id="KW-1185">Reference proteome</keyword>
<evidence type="ECO:0000313" key="3">
    <source>
        <dbReference type="Proteomes" id="UP001157034"/>
    </source>
</evidence>
<evidence type="ECO:0000313" key="2">
    <source>
        <dbReference type="EMBL" id="GMA95607.1"/>
    </source>
</evidence>
<dbReference type="RefSeq" id="WP_284254349.1">
    <property type="nucleotide sequence ID" value="NZ_BAAAQO010000002.1"/>
</dbReference>
<reference evidence="3" key="1">
    <citation type="journal article" date="2019" name="Int. J. Syst. Evol. Microbiol.">
        <title>The Global Catalogue of Microorganisms (GCM) 10K type strain sequencing project: providing services to taxonomists for standard genome sequencing and annotation.</title>
        <authorList>
            <consortium name="The Broad Institute Genomics Platform"/>
            <consortium name="The Broad Institute Genome Sequencing Center for Infectious Disease"/>
            <person name="Wu L."/>
            <person name="Ma J."/>
        </authorList>
    </citation>
    <scope>NUCLEOTIDE SEQUENCE [LARGE SCALE GENOMIC DNA]</scope>
    <source>
        <strain evidence="3">NBRC 108894</strain>
    </source>
</reference>
<dbReference type="Proteomes" id="UP001157034">
    <property type="component" value="Unassembled WGS sequence"/>
</dbReference>
<dbReference type="InterPro" id="IPR006311">
    <property type="entry name" value="TAT_signal"/>
</dbReference>
<dbReference type="InterPro" id="IPR015943">
    <property type="entry name" value="WD40/YVTN_repeat-like_dom_sf"/>
</dbReference>
<comment type="caution">
    <text evidence="2">The sequence shown here is derived from an EMBL/GenBank/DDBJ whole genome shotgun (WGS) entry which is preliminary data.</text>
</comment>
<organism evidence="2 3">
    <name type="scientific">Pseudolysinimonas kribbensis</name>
    <dbReference type="NCBI Taxonomy" id="433641"/>
    <lineage>
        <taxon>Bacteria</taxon>
        <taxon>Bacillati</taxon>
        <taxon>Actinomycetota</taxon>
        <taxon>Actinomycetes</taxon>
        <taxon>Micrococcales</taxon>
        <taxon>Microbacteriaceae</taxon>
        <taxon>Pseudolysinimonas</taxon>
    </lineage>
</organism>
<feature type="chain" id="PRO_5046346003" description="Lactonase family protein" evidence="1">
    <location>
        <begin position="25"/>
        <end position="376"/>
    </location>
</feature>
<evidence type="ECO:0000256" key="1">
    <source>
        <dbReference type="SAM" id="SignalP"/>
    </source>
</evidence>
<dbReference type="SUPFAM" id="SSF50969">
    <property type="entry name" value="YVTN repeat-like/Quinoprotein amine dehydrogenase"/>
    <property type="match status" value="1"/>
</dbReference>
<proteinExistence type="predicted"/>
<gene>
    <name evidence="2" type="ORF">GCM10025881_24310</name>
</gene>
<dbReference type="PROSITE" id="PS51318">
    <property type="entry name" value="TAT"/>
    <property type="match status" value="1"/>
</dbReference>
<dbReference type="Gene3D" id="2.130.10.10">
    <property type="entry name" value="YVTN repeat-like/Quinoprotein amine dehydrogenase"/>
    <property type="match status" value="3"/>
</dbReference>
<feature type="signal peptide" evidence="1">
    <location>
        <begin position="1"/>
        <end position="24"/>
    </location>
</feature>
<dbReference type="EMBL" id="BSVB01000001">
    <property type="protein sequence ID" value="GMA95607.1"/>
    <property type="molecule type" value="Genomic_DNA"/>
</dbReference>
<sequence length="376" mass="37483">MRTATRWGLLAAATAALVAGTAGAADAAPTHGRPAPTAGTVFVQTDDASGNQIVAYDRAANGTLSQAGVYATGGPGGALDGSVVDHTASQGAVAIVGDTLITVNAGSNTITTFRIVGDRLVRRQTISSGGEFPVSVTSHGNEVYVLNARHGASVQGYVDLGGYLAPLPGGNRRLGLPDSTPEFVSTAAEVAFTPDGSKLVVSTKGSGSGFDVFRSYGLLGLSARPVVSTFAGAAPFGFVFDRGGHLVATESGTNTIATFAIQPSGTVTRLAESATGQKGTCWIVGSGDRFWTSNAGSGTLSRYTDSSDGRIAGGATTPTDAGTVDAAVSPDGSFLYVQTGAAGIVDEFSVAGDGSLTEVGSVTVPNGVGAEGIVVR</sequence>